<accession>A0A433VE66</accession>
<sequence length="110" mass="11955">MHVPAWQEYVTSAQEIGVFESLKQRLVQLRFPIEAGISQTEAYKSATRKGVLLRDTAKSPGLVLEQPNKLQLIVHESLAGAIPVLIASQAPRLCVPSASSNKAQRTSCNS</sequence>
<name>A0A433VE66_9CYAN</name>
<keyword evidence="2" id="KW-1185">Reference proteome</keyword>
<dbReference type="Pfam" id="PF22541">
    <property type="entry name" value="DUF7005"/>
    <property type="match status" value="1"/>
</dbReference>
<dbReference type="Proteomes" id="UP000271624">
    <property type="component" value="Unassembled WGS sequence"/>
</dbReference>
<proteinExistence type="predicted"/>
<dbReference type="OrthoDB" id="2023498at2"/>
<dbReference type="RefSeq" id="WP_127083009.1">
    <property type="nucleotide sequence ID" value="NZ_RSCL01000011.1"/>
</dbReference>
<dbReference type="EMBL" id="RSCL01000011">
    <property type="protein sequence ID" value="RUT04412.1"/>
    <property type="molecule type" value="Genomic_DNA"/>
</dbReference>
<dbReference type="AlphaFoldDB" id="A0A433VE66"/>
<evidence type="ECO:0000313" key="1">
    <source>
        <dbReference type="EMBL" id="RUT04412.1"/>
    </source>
</evidence>
<gene>
    <name evidence="1" type="ORF">DSM106972_046400</name>
</gene>
<evidence type="ECO:0000313" key="2">
    <source>
        <dbReference type="Proteomes" id="UP000271624"/>
    </source>
</evidence>
<reference evidence="1" key="2">
    <citation type="journal article" date="2019" name="Genome Biol. Evol.">
        <title>Day and night: Metabolic profiles and evolutionary relationships of six axenic non-marine cyanobacteria.</title>
        <authorList>
            <person name="Will S.E."/>
            <person name="Henke P."/>
            <person name="Boedeker C."/>
            <person name="Huang S."/>
            <person name="Brinkmann H."/>
            <person name="Rohde M."/>
            <person name="Jarek M."/>
            <person name="Friedl T."/>
            <person name="Seufert S."/>
            <person name="Schumacher M."/>
            <person name="Overmann J."/>
            <person name="Neumann-Schaal M."/>
            <person name="Petersen J."/>
        </authorList>
    </citation>
    <scope>NUCLEOTIDE SEQUENCE [LARGE SCALE GENOMIC DNA]</scope>
    <source>
        <strain evidence="1">PCC 7102</strain>
    </source>
</reference>
<protein>
    <submittedName>
        <fullName evidence="1">Uncharacterized protein</fullName>
    </submittedName>
</protein>
<dbReference type="InterPro" id="IPR054274">
    <property type="entry name" value="DUF7005"/>
</dbReference>
<organism evidence="1 2">
    <name type="scientific">Dulcicalothrix desertica PCC 7102</name>
    <dbReference type="NCBI Taxonomy" id="232991"/>
    <lineage>
        <taxon>Bacteria</taxon>
        <taxon>Bacillati</taxon>
        <taxon>Cyanobacteriota</taxon>
        <taxon>Cyanophyceae</taxon>
        <taxon>Nostocales</taxon>
        <taxon>Calotrichaceae</taxon>
        <taxon>Dulcicalothrix</taxon>
    </lineage>
</organism>
<reference evidence="1" key="1">
    <citation type="submission" date="2018-12" db="EMBL/GenBank/DDBJ databases">
        <authorList>
            <person name="Will S."/>
            <person name="Neumann-Schaal M."/>
            <person name="Henke P."/>
        </authorList>
    </citation>
    <scope>NUCLEOTIDE SEQUENCE</scope>
    <source>
        <strain evidence="1">PCC 7102</strain>
    </source>
</reference>
<comment type="caution">
    <text evidence="1">The sequence shown here is derived from an EMBL/GenBank/DDBJ whole genome shotgun (WGS) entry which is preliminary data.</text>
</comment>